<gene>
    <name evidence="1" type="ORF">GP2143_09887</name>
</gene>
<reference evidence="1 2" key="1">
    <citation type="journal article" date="2010" name="J. Bacteriol.">
        <title>Genome sequence of the oligotrophic marine Gammaproteobacterium HTCC2143, isolated from the Oregon Coast.</title>
        <authorList>
            <person name="Oh H.M."/>
            <person name="Kang I."/>
            <person name="Ferriera S."/>
            <person name="Giovannoni S.J."/>
            <person name="Cho J.C."/>
        </authorList>
    </citation>
    <scope>NUCLEOTIDE SEQUENCE [LARGE SCALE GENOMIC DNA]</scope>
    <source>
        <strain evidence="1 2">HTCC2143</strain>
    </source>
</reference>
<comment type="caution">
    <text evidence="1">The sequence shown here is derived from an EMBL/GenBank/DDBJ whole genome shotgun (WGS) entry which is preliminary data.</text>
</comment>
<accession>A0YDL4</accession>
<keyword evidence="2" id="KW-1185">Reference proteome</keyword>
<protein>
    <submittedName>
        <fullName evidence="1">Uncharacterized protein</fullName>
    </submittedName>
</protein>
<sequence length="68" mass="7722">MKDYFTPSVDATCVQESAVDKVQLEFTTTTLQQLMAGRQLVMADMHSLNLSSQQRLRQLLIDYLTAKV</sequence>
<dbReference type="AlphaFoldDB" id="A0YDL4"/>
<name>A0YDL4_9GAMM</name>
<evidence type="ECO:0000313" key="2">
    <source>
        <dbReference type="Proteomes" id="UP000004931"/>
    </source>
</evidence>
<dbReference type="EMBL" id="AAVT01000005">
    <property type="protein sequence ID" value="EAW30898.1"/>
    <property type="molecule type" value="Genomic_DNA"/>
</dbReference>
<dbReference type="Proteomes" id="UP000004931">
    <property type="component" value="Unassembled WGS sequence"/>
</dbReference>
<evidence type="ECO:0000313" key="1">
    <source>
        <dbReference type="EMBL" id="EAW30898.1"/>
    </source>
</evidence>
<proteinExistence type="predicted"/>
<organism evidence="1 2">
    <name type="scientific">marine gamma proteobacterium HTCC2143</name>
    <dbReference type="NCBI Taxonomy" id="247633"/>
    <lineage>
        <taxon>Bacteria</taxon>
        <taxon>Pseudomonadati</taxon>
        <taxon>Pseudomonadota</taxon>
        <taxon>Gammaproteobacteria</taxon>
        <taxon>Cellvibrionales</taxon>
        <taxon>Spongiibacteraceae</taxon>
        <taxon>BD1-7 clade</taxon>
    </lineage>
</organism>